<dbReference type="AlphaFoldDB" id="A0A449AQR5"/>
<evidence type="ECO:0000256" key="5">
    <source>
        <dbReference type="ARBA" id="ARBA00022833"/>
    </source>
</evidence>
<dbReference type="InterPro" id="IPR004613">
    <property type="entry name" value="RNase_J"/>
</dbReference>
<feature type="coiled-coil region" evidence="8">
    <location>
        <begin position="578"/>
        <end position="605"/>
    </location>
</feature>
<dbReference type="NCBIfam" id="TIGR00649">
    <property type="entry name" value="MG423"/>
    <property type="match status" value="1"/>
</dbReference>
<proteinExistence type="predicted"/>
<keyword evidence="1" id="KW-0963">Cytoplasm</keyword>
<evidence type="ECO:0000256" key="1">
    <source>
        <dbReference type="ARBA" id="ARBA00022490"/>
    </source>
</evidence>
<evidence type="ECO:0000256" key="3">
    <source>
        <dbReference type="ARBA" id="ARBA00022723"/>
    </source>
</evidence>
<keyword evidence="6" id="KW-0269">Exonuclease</keyword>
<dbReference type="SUPFAM" id="SSF56281">
    <property type="entry name" value="Metallo-hydrolase/oxidoreductase"/>
    <property type="match status" value="1"/>
</dbReference>
<evidence type="ECO:0000256" key="6">
    <source>
        <dbReference type="ARBA" id="ARBA00022839"/>
    </source>
</evidence>
<dbReference type="InterPro" id="IPR001279">
    <property type="entry name" value="Metallo-B-lactamas"/>
</dbReference>
<dbReference type="PANTHER" id="PTHR43694">
    <property type="entry name" value="RIBONUCLEASE J"/>
    <property type="match status" value="1"/>
</dbReference>
<dbReference type="GO" id="GO:0004527">
    <property type="term" value="F:exonuclease activity"/>
    <property type="evidence" value="ECO:0007669"/>
    <property type="project" value="UniProtKB-KW"/>
</dbReference>
<reference evidence="10 11" key="1">
    <citation type="submission" date="2019-01" db="EMBL/GenBank/DDBJ databases">
        <authorList>
            <consortium name="Pathogen Informatics"/>
        </authorList>
    </citation>
    <scope>NUCLEOTIDE SEQUENCE [LARGE SCALE GENOMIC DNA]</scope>
    <source>
        <strain evidence="10 11">NCTC10146</strain>
    </source>
</reference>
<dbReference type="EMBL" id="LR215010">
    <property type="protein sequence ID" value="VEU68914.1"/>
    <property type="molecule type" value="Genomic_DNA"/>
</dbReference>
<dbReference type="EC" id="3.1.-.-" evidence="10"/>
<dbReference type="Pfam" id="PF17770">
    <property type="entry name" value="RNase_J_C"/>
    <property type="match status" value="1"/>
</dbReference>
<dbReference type="InterPro" id="IPR055132">
    <property type="entry name" value="RNase_J_b_CASP"/>
</dbReference>
<dbReference type="InterPro" id="IPR042173">
    <property type="entry name" value="RNase_J_2"/>
</dbReference>
<keyword evidence="8" id="KW-0175">Coiled coil</keyword>
<dbReference type="RefSeq" id="WP_004794938.1">
    <property type="nucleotide sequence ID" value="NZ_LR215010.1"/>
</dbReference>
<evidence type="ECO:0000313" key="11">
    <source>
        <dbReference type="Proteomes" id="UP000290495"/>
    </source>
</evidence>
<keyword evidence="4 10" id="KW-0378">Hydrolase</keyword>
<protein>
    <submittedName>
        <fullName evidence="10">Hydrolase</fullName>
        <ecNumber evidence="10">3.1.-.-</ecNumber>
    </submittedName>
</protein>
<dbReference type="InterPro" id="IPR011108">
    <property type="entry name" value="RMMBL"/>
</dbReference>
<dbReference type="InterPro" id="IPR036866">
    <property type="entry name" value="RibonucZ/Hydroxyglut_hydro"/>
</dbReference>
<organism evidence="10 11">
    <name type="scientific">Mycoplasmopsis canis</name>
    <dbReference type="NCBI Taxonomy" id="29555"/>
    <lineage>
        <taxon>Bacteria</taxon>
        <taxon>Bacillati</taxon>
        <taxon>Mycoplasmatota</taxon>
        <taxon>Mycoplasmoidales</taxon>
        <taxon>Metamycoplasmataceae</taxon>
        <taxon>Mycoplasmopsis</taxon>
    </lineage>
</organism>
<evidence type="ECO:0000259" key="9">
    <source>
        <dbReference type="SMART" id="SM00849"/>
    </source>
</evidence>
<keyword evidence="5" id="KW-0862">Zinc</keyword>
<keyword evidence="2" id="KW-0540">Nuclease</keyword>
<gene>
    <name evidence="10" type="ORF">NCTC10146_00377</name>
</gene>
<accession>A0A449AQR5</accession>
<dbReference type="GO" id="GO:0046872">
    <property type="term" value="F:metal ion binding"/>
    <property type="evidence" value="ECO:0007669"/>
    <property type="project" value="UniProtKB-KW"/>
</dbReference>
<dbReference type="SMART" id="SM00849">
    <property type="entry name" value="Lactamase_B"/>
    <property type="match status" value="1"/>
</dbReference>
<keyword evidence="3" id="KW-0479">Metal-binding</keyword>
<dbReference type="Pfam" id="PF22505">
    <property type="entry name" value="RNase_J_b_CASP"/>
    <property type="match status" value="1"/>
</dbReference>
<dbReference type="Gene3D" id="3.10.20.580">
    <property type="match status" value="1"/>
</dbReference>
<evidence type="ECO:0000256" key="7">
    <source>
        <dbReference type="ARBA" id="ARBA00022884"/>
    </source>
</evidence>
<dbReference type="Pfam" id="PF07521">
    <property type="entry name" value="RMMBL"/>
    <property type="match status" value="1"/>
</dbReference>
<dbReference type="Gene3D" id="3.40.50.10710">
    <property type="entry name" value="Metallo-hydrolase/oxidoreductase"/>
    <property type="match status" value="1"/>
</dbReference>
<dbReference type="Pfam" id="PF00753">
    <property type="entry name" value="Lactamase_B"/>
    <property type="match status" value="1"/>
</dbReference>
<name>A0A449AQR5_9BACT</name>
<feature type="domain" description="Metallo-beta-lactamase" evidence="9">
    <location>
        <begin position="21"/>
        <end position="217"/>
    </location>
</feature>
<keyword evidence="7" id="KW-0694">RNA-binding</keyword>
<dbReference type="Proteomes" id="UP000290495">
    <property type="component" value="Chromosome"/>
</dbReference>
<evidence type="ECO:0000256" key="4">
    <source>
        <dbReference type="ARBA" id="ARBA00022801"/>
    </source>
</evidence>
<dbReference type="PANTHER" id="PTHR43694:SF1">
    <property type="entry name" value="RIBONUCLEASE J"/>
    <property type="match status" value="1"/>
</dbReference>
<evidence type="ECO:0000313" key="10">
    <source>
        <dbReference type="EMBL" id="VEU68914.1"/>
    </source>
</evidence>
<evidence type="ECO:0000256" key="8">
    <source>
        <dbReference type="SAM" id="Coils"/>
    </source>
</evidence>
<evidence type="ECO:0000256" key="2">
    <source>
        <dbReference type="ARBA" id="ARBA00022722"/>
    </source>
</evidence>
<sequence>MKKNNKIPTRLIALGGFEEIGKSTLLIEHDNHIFIVDSGIKFADTFNTGIKGIIPNFDYLNQEGKIIEGLFITHGHEDHIGGVVYLVKKTNISKIFAPRIAIQYLQLKFDEHNIKRKIEFIEIQKGDVHKFANNCKVDFWTAQHSIPDAFGVRISTPNGSVMCTGDFRFDYTPIGNYTDFARLDEIGKQGLTALLSDSTNAMRPNHSPSESDILTDIERHMMSAKKKIIVTAFASNLTRIKVIIELAEKLGKKVITFGRSMIQGVKIGKKLGYINVGDNVLIDKKAVKDVKDSDLVILTTGSQGEQLAALSRMSYGKHATIKINKGDMVIFSSSPIPGNRMVIELLVNRLYKLGAIIKENGVDGFLHTSGHAYKWEHDKIFQLTKPKYFLPYHGEYRMSVVHGQTAVENGVDPKNVLIVRKGVVFEMLNNEIKETKELVDFGPVYIDGNSVLNFSGKILKERTQLKDSGFVSIVFLVDKKQNQIIGRPQIITRGSFFVKTSKELIDESRRVAHGAVLYHIKNNEKWTKEELEKLLVERLSSLFYKEKRRNPIIVPTIIFTDEQPDKEISKYKIKFGNSKTNEENKEESENKKKQLNANMKKFVAKKMKEIEELSFGQIDSDYDIDEDDEV</sequence>
<dbReference type="InterPro" id="IPR041636">
    <property type="entry name" value="RNase_J_C"/>
</dbReference>
<dbReference type="Gene3D" id="3.60.15.10">
    <property type="entry name" value="Ribonuclease Z/Hydroxyacylglutathione hydrolase-like"/>
    <property type="match status" value="1"/>
</dbReference>
<dbReference type="CDD" id="cd07714">
    <property type="entry name" value="RNaseJ_MBL-fold"/>
    <property type="match status" value="1"/>
</dbReference>
<dbReference type="GO" id="GO:0003723">
    <property type="term" value="F:RNA binding"/>
    <property type="evidence" value="ECO:0007669"/>
    <property type="project" value="UniProtKB-KW"/>
</dbReference>